<evidence type="ECO:0008006" key="3">
    <source>
        <dbReference type="Google" id="ProtNLM"/>
    </source>
</evidence>
<protein>
    <recommendedName>
        <fullName evidence="3">F-box domain-containing protein</fullName>
    </recommendedName>
</protein>
<proteinExistence type="predicted"/>
<name>A0A7C8U3F3_ORBOL</name>
<evidence type="ECO:0000313" key="1">
    <source>
        <dbReference type="EMBL" id="KAF3185874.1"/>
    </source>
</evidence>
<dbReference type="Proteomes" id="UP000479691">
    <property type="component" value="Unassembled WGS sequence"/>
</dbReference>
<organism evidence="1 2">
    <name type="scientific">Orbilia oligospora</name>
    <name type="common">Nematode-trapping fungus</name>
    <name type="synonym">Arthrobotrys oligospora</name>
    <dbReference type="NCBI Taxonomy" id="2813651"/>
    <lineage>
        <taxon>Eukaryota</taxon>
        <taxon>Fungi</taxon>
        <taxon>Dikarya</taxon>
        <taxon>Ascomycota</taxon>
        <taxon>Pezizomycotina</taxon>
        <taxon>Orbiliomycetes</taxon>
        <taxon>Orbiliales</taxon>
        <taxon>Orbiliaceae</taxon>
        <taxon>Orbilia</taxon>
    </lineage>
</organism>
<sequence>MANITTLPYELIRELSSQYLTPTCLKSLRIAIPTPIISSATASLLFHTVTFRLGNHQNSHEKLVIKSKYIKDLSHFPRDDDKAKHGSNKNNTSDGIFEFVKKVVVDVRHPFAVTEKALGHIAAEGRRYRFRPQGELTEFEEIVGVSEADLFWNTVDEMFAKVTRRGQLRVFRLFFSDVTPYEQIKRLLSLVCTPSASRSHHISVSYTIRESQNLEKFLGLISDCNNLEITFETWPPEELKEYEIDAIITTISKCPDITGLGIFTRHRQICAEGVKKLWEFIFRFKGLERLSIKTMTRAFPKVGGALEWKELKTLELVMRDPCHGINPFSLPPLVAVEEDTTFVGDVLKSINQKGVKLEKLTLNRYNTYIQEGLMLQTGITSLEIRGKMRTEIDPYASSFWQDVIPILAPKLKSLRVYSPIERGWSWYAHENNPAKLAIRKCQKLEELMISSWQEGYRPVNYILDLITDLLLYNPCMRQLNMKACIGNMRKKMGSIDTYLDMWAPERSELPELSEEREFEVIYDRKTDLYWVVGPVGSVEGKKSLAWDKYLQRWKLRYLQGGGREKNGMFCLDRYWDECRFDE</sequence>
<accession>A0A7C8U3F3</accession>
<gene>
    <name evidence="1" type="ORF">TWF788_003922</name>
</gene>
<evidence type="ECO:0000313" key="2">
    <source>
        <dbReference type="Proteomes" id="UP000479691"/>
    </source>
</evidence>
<dbReference type="SUPFAM" id="SSF52047">
    <property type="entry name" value="RNI-like"/>
    <property type="match status" value="1"/>
</dbReference>
<reference evidence="1 2" key="1">
    <citation type="submission" date="2019-06" db="EMBL/GenBank/DDBJ databases">
        <authorList>
            <person name="Palmer J.M."/>
        </authorList>
    </citation>
    <scope>NUCLEOTIDE SEQUENCE [LARGE SCALE GENOMIC DNA]</scope>
    <source>
        <strain evidence="1 2">TWF788</strain>
    </source>
</reference>
<dbReference type="EMBL" id="JAABOE010000019">
    <property type="protein sequence ID" value="KAF3185874.1"/>
    <property type="molecule type" value="Genomic_DNA"/>
</dbReference>
<dbReference type="AlphaFoldDB" id="A0A7C8U3F3"/>
<comment type="caution">
    <text evidence="1">The sequence shown here is derived from an EMBL/GenBank/DDBJ whole genome shotgun (WGS) entry which is preliminary data.</text>
</comment>